<keyword evidence="2" id="KW-1185">Reference proteome</keyword>
<protein>
    <submittedName>
        <fullName evidence="1">Uncharacterized protein</fullName>
    </submittedName>
</protein>
<proteinExistence type="predicted"/>
<accession>A0ABP8TI82</accession>
<reference evidence="2" key="1">
    <citation type="journal article" date="2019" name="Int. J. Syst. Evol. Microbiol.">
        <title>The Global Catalogue of Microorganisms (GCM) 10K type strain sequencing project: providing services to taxonomists for standard genome sequencing and annotation.</title>
        <authorList>
            <consortium name="The Broad Institute Genomics Platform"/>
            <consortium name="The Broad Institute Genome Sequencing Center for Infectious Disease"/>
            <person name="Wu L."/>
            <person name="Ma J."/>
        </authorList>
    </citation>
    <scope>NUCLEOTIDE SEQUENCE [LARGE SCALE GENOMIC DNA]</scope>
    <source>
        <strain evidence="2">JCM 17938</strain>
    </source>
</reference>
<organism evidence="1 2">
    <name type="scientific">Actinoallomurus liliacearum</name>
    <dbReference type="NCBI Taxonomy" id="1080073"/>
    <lineage>
        <taxon>Bacteria</taxon>
        <taxon>Bacillati</taxon>
        <taxon>Actinomycetota</taxon>
        <taxon>Actinomycetes</taxon>
        <taxon>Streptosporangiales</taxon>
        <taxon>Thermomonosporaceae</taxon>
        <taxon>Actinoallomurus</taxon>
    </lineage>
</organism>
<evidence type="ECO:0000313" key="2">
    <source>
        <dbReference type="Proteomes" id="UP001500212"/>
    </source>
</evidence>
<dbReference type="Proteomes" id="UP001500212">
    <property type="component" value="Unassembled WGS sequence"/>
</dbReference>
<dbReference type="RefSeq" id="WP_345352018.1">
    <property type="nucleotide sequence ID" value="NZ_BAABHJ010000005.1"/>
</dbReference>
<sequence length="260" mass="26616">MSIVGMSGVDLSNFDLVVKAGEEVERADVTGLVAVLNGGKLRADTVTGRLFVYEGGQATIGEVTTDDNPGMIGSMMRGGVDLLGRATIGKVHSGGHVWVSGVADATIGEVSGAESRVVLSEGGHATIGEVFGEAIVTVETSTKAVIGEIRGQGKAIVKGRATITKVFDEGCVEVGGHVGVGTVIDYGRVDVELGGEAGIGKVSRKGRLRVCRGAQATVGDLFDKGIVTTWSAEVTILKAHEGGVVDGGDENVVTIVEDLR</sequence>
<comment type="caution">
    <text evidence="1">The sequence shown here is derived from an EMBL/GenBank/DDBJ whole genome shotgun (WGS) entry which is preliminary data.</text>
</comment>
<evidence type="ECO:0000313" key="1">
    <source>
        <dbReference type="EMBL" id="GAA4605867.1"/>
    </source>
</evidence>
<gene>
    <name evidence="1" type="ORF">GCM10023195_20650</name>
</gene>
<dbReference type="EMBL" id="BAABHJ010000005">
    <property type="protein sequence ID" value="GAA4605867.1"/>
    <property type="molecule type" value="Genomic_DNA"/>
</dbReference>
<name>A0ABP8TI82_9ACTN</name>